<proteinExistence type="inferred from homology"/>
<dbReference type="PROSITE" id="PS00573">
    <property type="entry name" value="PYRIDINE_REDOX_2"/>
    <property type="match status" value="1"/>
</dbReference>
<dbReference type="SUPFAM" id="SSF52833">
    <property type="entry name" value="Thioredoxin-like"/>
    <property type="match status" value="2"/>
</dbReference>
<evidence type="ECO:0000313" key="16">
    <source>
        <dbReference type="Proteomes" id="UP000187425"/>
    </source>
</evidence>
<dbReference type="InterPro" id="IPR044142">
    <property type="entry name" value="AhpF_NTD_N"/>
</dbReference>
<dbReference type="PROSITE" id="PS51354">
    <property type="entry name" value="GLUTAREDOXIN_2"/>
    <property type="match status" value="1"/>
</dbReference>
<dbReference type="SUPFAM" id="SSF51905">
    <property type="entry name" value="FAD/NAD(P)-binding domain"/>
    <property type="match status" value="1"/>
</dbReference>
<evidence type="ECO:0000256" key="7">
    <source>
        <dbReference type="ARBA" id="ARBA00023157"/>
    </source>
</evidence>
<evidence type="ECO:0000256" key="3">
    <source>
        <dbReference type="ARBA" id="ARBA00022630"/>
    </source>
</evidence>
<organism evidence="14 16">
    <name type="scientific">Paenibacillus odorifer</name>
    <dbReference type="NCBI Taxonomy" id="189426"/>
    <lineage>
        <taxon>Bacteria</taxon>
        <taxon>Bacillati</taxon>
        <taxon>Bacillota</taxon>
        <taxon>Bacilli</taxon>
        <taxon>Bacillales</taxon>
        <taxon>Paenibacillaceae</taxon>
        <taxon>Paenibacillus</taxon>
    </lineage>
</organism>
<reference evidence="14 16" key="1">
    <citation type="submission" date="2016-11" db="EMBL/GenBank/DDBJ databases">
        <title>Paenibacillus species isolates.</title>
        <authorList>
            <person name="Beno S.M."/>
        </authorList>
    </citation>
    <scope>NUCLEOTIDE SEQUENCE [LARGE SCALE GENOMIC DNA]</scope>
    <source>
        <strain evidence="14 16">FSL H7-0443</strain>
        <strain evidence="13 15">FSL R5-0923</strain>
    </source>
</reference>
<evidence type="ECO:0000256" key="5">
    <source>
        <dbReference type="ARBA" id="ARBA00023002"/>
    </source>
</evidence>
<dbReference type="EMBL" id="MPTD01000027">
    <property type="protein sequence ID" value="OMD45980.1"/>
    <property type="molecule type" value="Genomic_DNA"/>
</dbReference>
<evidence type="ECO:0000256" key="2">
    <source>
        <dbReference type="ARBA" id="ARBA00011738"/>
    </source>
</evidence>
<keyword evidence="3" id="KW-0285">Flavoprotein</keyword>
<dbReference type="CDD" id="cd02974">
    <property type="entry name" value="AhpF_NTD_N"/>
    <property type="match status" value="1"/>
</dbReference>
<keyword evidence="8 10" id="KW-0676">Redox-active center</keyword>
<dbReference type="PRINTS" id="PR00368">
    <property type="entry name" value="FADPNR"/>
</dbReference>
<evidence type="ECO:0000256" key="10">
    <source>
        <dbReference type="PIRSR" id="PIRSR000238-2"/>
    </source>
</evidence>
<feature type="binding site" evidence="9">
    <location>
        <begin position="469"/>
        <end position="479"/>
    </location>
    <ligand>
        <name>FAD</name>
        <dbReference type="ChEBI" id="CHEBI:57692"/>
    </ligand>
</feature>
<dbReference type="Pfam" id="PF07992">
    <property type="entry name" value="Pyr_redox_2"/>
    <property type="match status" value="1"/>
</dbReference>
<dbReference type="EMBL" id="MPTW01000011">
    <property type="protein sequence ID" value="OME67692.1"/>
    <property type="molecule type" value="Genomic_DNA"/>
</dbReference>
<evidence type="ECO:0000259" key="12">
    <source>
        <dbReference type="Pfam" id="PF13192"/>
    </source>
</evidence>
<dbReference type="NCBIfam" id="TIGR03140">
    <property type="entry name" value="AhpF"/>
    <property type="match status" value="1"/>
</dbReference>
<dbReference type="InterPro" id="IPR036188">
    <property type="entry name" value="FAD/NAD-bd_sf"/>
</dbReference>
<keyword evidence="5" id="KW-0560">Oxidoreductase</keyword>
<dbReference type="GO" id="GO:0016668">
    <property type="term" value="F:oxidoreductase activity, acting on a sulfur group of donors, NAD(P) as acceptor"/>
    <property type="evidence" value="ECO:0007669"/>
    <property type="project" value="UniProtKB-ARBA"/>
</dbReference>
<keyword evidence="4 9" id="KW-0274">FAD</keyword>
<keyword evidence="15" id="KW-1185">Reference proteome</keyword>
<dbReference type="AlphaFoldDB" id="A0A1R0ZDZ5"/>
<dbReference type="Gene3D" id="3.40.30.80">
    <property type="match status" value="1"/>
</dbReference>
<evidence type="ECO:0000256" key="4">
    <source>
        <dbReference type="ARBA" id="ARBA00022827"/>
    </source>
</evidence>
<accession>A0A1R0ZDZ5</accession>
<gene>
    <name evidence="13" type="ORF">BSK51_27940</name>
    <name evidence="14" type="ORF">BSK65_19340</name>
</gene>
<dbReference type="Proteomes" id="UP000187313">
    <property type="component" value="Unassembled WGS sequence"/>
</dbReference>
<feature type="disulfide bond" description="Redox-active" evidence="10">
    <location>
        <begin position="337"/>
        <end position="340"/>
    </location>
</feature>
<keyword evidence="7 10" id="KW-1015">Disulfide bond</keyword>
<dbReference type="PANTHER" id="PTHR48105">
    <property type="entry name" value="THIOREDOXIN REDUCTASE 1-RELATED-RELATED"/>
    <property type="match status" value="1"/>
</dbReference>
<comment type="subunit">
    <text evidence="2">Homodimer.</text>
</comment>
<dbReference type="Proteomes" id="UP000187425">
    <property type="component" value="Unassembled WGS sequence"/>
</dbReference>
<dbReference type="Pfam" id="PF13192">
    <property type="entry name" value="Thioredoxin_3"/>
    <property type="match status" value="1"/>
</dbReference>
<keyword evidence="6 9" id="KW-0520">NAD</keyword>
<protein>
    <submittedName>
        <fullName evidence="14">Alkyl hydroperoxide reductase subunit F</fullName>
    </submittedName>
</protein>
<evidence type="ECO:0000256" key="1">
    <source>
        <dbReference type="ARBA" id="ARBA00009333"/>
    </source>
</evidence>
<dbReference type="InterPro" id="IPR008255">
    <property type="entry name" value="Pyr_nucl-diS_OxRdtase_2_AS"/>
</dbReference>
<sequence length="509" mass="54814">MKLDQEIKAQLAQYLELLEGDVVLKISAGSDEASQEMEALVDEIAKMSARITVEKTELPRTPSFSVNRVGEDTGVTFAGTPLGHEFTSLVLALLQVSGRAPKVEQSVIDQIKSINGEYKFETYVSLSCHNCPDVVQALNLMSIFNPGITHTMIDGGVFKEEVERKEIMSVPSVYLNGEFFESGRMTVEEILAKMGSTVDASEFDNKAPYDVLVVGGGPAGASAAIYAARKGIRTGIVAERLGGQVNDTLGIENFISVNYIEGPQLVAKLEEQVKEYGIDVMKLQRATRLDKNDLIEVELENGAVLKSKTVILSTGARWRNMGVPGEAEFKNKGVAYCPHCDGPLFAGKDVAVVGGGNSGIEAAIDLAGIVKHVTVLEFAPELKADAVLQDRLYSLPNVTVLKNVQTKEITGTDKVDGISYIDRATEETHHIELQGVFVQIGLVPNTDWLGDMVERTRVGEIVVDNHGATNVPGVFAAGDCTNSAYKQIIISMGSGATAALGAFDYLIRN</sequence>
<dbReference type="GO" id="GO:0050660">
    <property type="term" value="F:flavin adenine dinucleotide binding"/>
    <property type="evidence" value="ECO:0007669"/>
    <property type="project" value="InterPro"/>
</dbReference>
<dbReference type="GO" id="GO:0005829">
    <property type="term" value="C:cytosol"/>
    <property type="evidence" value="ECO:0007669"/>
    <property type="project" value="UniProtKB-ARBA"/>
</dbReference>
<feature type="binding site" evidence="9">
    <location>
        <begin position="349"/>
        <end position="363"/>
    </location>
    <ligand>
        <name>NAD(+)</name>
        <dbReference type="ChEBI" id="CHEBI:57540"/>
    </ligand>
</feature>
<dbReference type="InterPro" id="IPR012081">
    <property type="entry name" value="Alkyl_hydroperoxide_Rdtase_suF"/>
</dbReference>
<dbReference type="PIRSF" id="PIRSF000238">
    <property type="entry name" value="AhpF"/>
    <property type="match status" value="1"/>
</dbReference>
<dbReference type="RefSeq" id="WP_076285533.1">
    <property type="nucleotide sequence ID" value="NZ_MPTD01000027.1"/>
</dbReference>
<evidence type="ECO:0000313" key="15">
    <source>
        <dbReference type="Proteomes" id="UP000187313"/>
    </source>
</evidence>
<evidence type="ECO:0000256" key="6">
    <source>
        <dbReference type="ARBA" id="ARBA00023027"/>
    </source>
</evidence>
<comment type="cofactor">
    <cofactor evidence="9">
        <name>FAD</name>
        <dbReference type="ChEBI" id="CHEBI:57692"/>
    </cofactor>
    <text evidence="9">Binds 1 FAD per subunit.</text>
</comment>
<dbReference type="InterPro" id="IPR050097">
    <property type="entry name" value="Ferredoxin-NADP_redctase_2"/>
</dbReference>
<dbReference type="PRINTS" id="PR00469">
    <property type="entry name" value="PNDRDTASEII"/>
</dbReference>
<dbReference type="CDD" id="cd03026">
    <property type="entry name" value="AhpF_NTD_C"/>
    <property type="match status" value="1"/>
</dbReference>
<comment type="similarity">
    <text evidence="1">Belongs to the class-II pyridine nucleotide-disulfide oxidoreductase family.</text>
</comment>
<dbReference type="OrthoDB" id="9806179at2"/>
<evidence type="ECO:0000259" key="11">
    <source>
        <dbReference type="Pfam" id="PF07992"/>
    </source>
</evidence>
<feature type="domain" description="FAD/NAD(P)-binding" evidence="11">
    <location>
        <begin position="209"/>
        <end position="493"/>
    </location>
</feature>
<evidence type="ECO:0000313" key="14">
    <source>
        <dbReference type="EMBL" id="OME67692.1"/>
    </source>
</evidence>
<dbReference type="InterPro" id="IPR044141">
    <property type="entry name" value="AhpF_NTD_C"/>
</dbReference>
<name>A0A1R0ZDZ5_9BACL</name>
<evidence type="ECO:0000256" key="8">
    <source>
        <dbReference type="ARBA" id="ARBA00023284"/>
    </source>
</evidence>
<dbReference type="InterPro" id="IPR012336">
    <property type="entry name" value="Thioredoxin-like_fold"/>
</dbReference>
<dbReference type="Gene3D" id="3.50.50.60">
    <property type="entry name" value="FAD/NAD(P)-binding domain"/>
    <property type="match status" value="2"/>
</dbReference>
<dbReference type="FunFam" id="3.50.50.60:FF:000007">
    <property type="entry name" value="Alkyl hydroperoxide reductase, F subunit"/>
    <property type="match status" value="1"/>
</dbReference>
<dbReference type="GO" id="GO:0102039">
    <property type="term" value="F:NADH-dependent peroxiredoxin activity"/>
    <property type="evidence" value="ECO:0007669"/>
    <property type="project" value="InterPro"/>
</dbReference>
<keyword evidence="9" id="KW-0521">NADP</keyword>
<evidence type="ECO:0000256" key="9">
    <source>
        <dbReference type="PIRSR" id="PIRSR000238-1"/>
    </source>
</evidence>
<dbReference type="GO" id="GO:0051287">
    <property type="term" value="F:NAD binding"/>
    <property type="evidence" value="ECO:0007669"/>
    <property type="project" value="InterPro"/>
</dbReference>
<comment type="caution">
    <text evidence="14">The sequence shown here is derived from an EMBL/GenBank/DDBJ whole genome shotgun (WGS) entry which is preliminary data.</text>
</comment>
<dbReference type="InterPro" id="IPR023753">
    <property type="entry name" value="FAD/NAD-binding_dom"/>
</dbReference>
<dbReference type="InterPro" id="IPR036249">
    <property type="entry name" value="Thioredoxin-like_sf"/>
</dbReference>
<evidence type="ECO:0000313" key="13">
    <source>
        <dbReference type="EMBL" id="OMD45980.1"/>
    </source>
</evidence>
<dbReference type="GO" id="GO:0000302">
    <property type="term" value="P:response to reactive oxygen species"/>
    <property type="evidence" value="ECO:0007669"/>
    <property type="project" value="InterPro"/>
</dbReference>
<feature type="binding site" evidence="9">
    <location>
        <begin position="210"/>
        <end position="225"/>
    </location>
    <ligand>
        <name>FAD</name>
        <dbReference type="ChEBI" id="CHEBI:57692"/>
    </ligand>
</feature>
<dbReference type="GO" id="GO:0032991">
    <property type="term" value="C:protein-containing complex"/>
    <property type="evidence" value="ECO:0007669"/>
    <property type="project" value="UniProtKB-ARBA"/>
</dbReference>
<feature type="domain" description="Thioredoxin-like fold" evidence="12">
    <location>
        <begin position="124"/>
        <end position="192"/>
    </location>
</feature>